<dbReference type="STRING" id="1503961.SAMN05421736_11022"/>
<accession>A0A1H3S6Z9</accession>
<evidence type="ECO:0000256" key="1">
    <source>
        <dbReference type="ARBA" id="ARBA00022795"/>
    </source>
</evidence>
<feature type="coiled-coil region" evidence="2">
    <location>
        <begin position="38"/>
        <end position="68"/>
    </location>
</feature>
<dbReference type="EMBL" id="FNPI01000010">
    <property type="protein sequence ID" value="SDZ33358.1"/>
    <property type="molecule type" value="Genomic_DNA"/>
</dbReference>
<keyword evidence="5" id="KW-1185">Reference proteome</keyword>
<sequence length="168" mass="19620">MKPLTEEFIQIFNEITEVHEAIYAAAVRKQEGIVTGEMSKLEEVLKEESALIQQLRKLENTRQHLVQRYVEEKGLETENITMEKLLPFFPEAEQEELYDRQQQLLQIIGKLKEQNELNQQLLEDSLSFVTMSLDAFTPQNEFNNYRHPSGKQEDDFEPGGRSLFDTKA</sequence>
<protein>
    <submittedName>
        <fullName evidence="4">FlgN protein</fullName>
    </submittedName>
</protein>
<keyword evidence="1" id="KW-1005">Bacterial flagellum biogenesis</keyword>
<evidence type="ECO:0000256" key="2">
    <source>
        <dbReference type="SAM" id="Coils"/>
    </source>
</evidence>
<dbReference type="GO" id="GO:0044780">
    <property type="term" value="P:bacterial-type flagellum assembly"/>
    <property type="evidence" value="ECO:0007669"/>
    <property type="project" value="InterPro"/>
</dbReference>
<dbReference type="SUPFAM" id="SSF140566">
    <property type="entry name" value="FlgN-like"/>
    <property type="match status" value="1"/>
</dbReference>
<organism evidence="4 5">
    <name type="scientific">Evansella caseinilytica</name>
    <dbReference type="NCBI Taxonomy" id="1503961"/>
    <lineage>
        <taxon>Bacteria</taxon>
        <taxon>Bacillati</taxon>
        <taxon>Bacillota</taxon>
        <taxon>Bacilli</taxon>
        <taxon>Bacillales</taxon>
        <taxon>Bacillaceae</taxon>
        <taxon>Evansella</taxon>
    </lineage>
</organism>
<feature type="region of interest" description="Disordered" evidence="3">
    <location>
        <begin position="140"/>
        <end position="168"/>
    </location>
</feature>
<reference evidence="5" key="1">
    <citation type="submission" date="2016-10" db="EMBL/GenBank/DDBJ databases">
        <authorList>
            <person name="Varghese N."/>
            <person name="Submissions S."/>
        </authorList>
    </citation>
    <scope>NUCLEOTIDE SEQUENCE [LARGE SCALE GENOMIC DNA]</scope>
    <source>
        <strain evidence="5">SP</strain>
    </source>
</reference>
<dbReference type="Pfam" id="PF05130">
    <property type="entry name" value="FlgN"/>
    <property type="match status" value="1"/>
</dbReference>
<dbReference type="Proteomes" id="UP000198935">
    <property type="component" value="Unassembled WGS sequence"/>
</dbReference>
<proteinExistence type="predicted"/>
<name>A0A1H3S6Z9_9BACI</name>
<dbReference type="AlphaFoldDB" id="A0A1H3S6Z9"/>
<evidence type="ECO:0000313" key="4">
    <source>
        <dbReference type="EMBL" id="SDZ33358.1"/>
    </source>
</evidence>
<keyword evidence="2" id="KW-0175">Coiled coil</keyword>
<dbReference type="Gene3D" id="1.20.58.300">
    <property type="entry name" value="FlgN-like"/>
    <property type="match status" value="1"/>
</dbReference>
<evidence type="ECO:0000256" key="3">
    <source>
        <dbReference type="SAM" id="MobiDB-lite"/>
    </source>
</evidence>
<evidence type="ECO:0000313" key="5">
    <source>
        <dbReference type="Proteomes" id="UP000198935"/>
    </source>
</evidence>
<gene>
    <name evidence="4" type="ORF">SAMN05421736_11022</name>
</gene>
<dbReference type="InterPro" id="IPR036679">
    <property type="entry name" value="FlgN-like_sf"/>
</dbReference>
<dbReference type="InterPro" id="IPR007809">
    <property type="entry name" value="FlgN-like"/>
</dbReference>